<evidence type="ECO:0000256" key="9">
    <source>
        <dbReference type="ARBA" id="ARBA00023004"/>
    </source>
</evidence>
<dbReference type="PROSITE" id="PS01087">
    <property type="entry name" value="RADICAL_ACTIVATING"/>
    <property type="match status" value="1"/>
</dbReference>
<evidence type="ECO:0000256" key="3">
    <source>
        <dbReference type="ARBA" id="ARBA00009777"/>
    </source>
</evidence>
<dbReference type="EMBL" id="JAHLQK010000001">
    <property type="protein sequence ID" value="MBU5675184.1"/>
    <property type="molecule type" value="Genomic_DNA"/>
</dbReference>
<dbReference type="SFLD" id="SFLDS00029">
    <property type="entry name" value="Radical_SAM"/>
    <property type="match status" value="1"/>
</dbReference>
<comment type="cofactor">
    <cofactor evidence="1">
        <name>[4Fe-4S] cluster</name>
        <dbReference type="ChEBI" id="CHEBI:49883"/>
    </cofactor>
</comment>
<dbReference type="SFLD" id="SFLDG01063">
    <property type="entry name" value="activating_enzymes__group_1"/>
    <property type="match status" value="1"/>
</dbReference>
<keyword evidence="9" id="KW-0408">Iron</keyword>
<comment type="caution">
    <text evidence="14">The sequence shown here is derived from an EMBL/GenBank/DDBJ whole genome shotgun (WGS) entry which is preliminary data.</text>
</comment>
<evidence type="ECO:0000256" key="1">
    <source>
        <dbReference type="ARBA" id="ARBA00001966"/>
    </source>
</evidence>
<evidence type="ECO:0000256" key="2">
    <source>
        <dbReference type="ARBA" id="ARBA00003852"/>
    </source>
</evidence>
<evidence type="ECO:0000256" key="6">
    <source>
        <dbReference type="ARBA" id="ARBA00022691"/>
    </source>
</evidence>
<evidence type="ECO:0000256" key="8">
    <source>
        <dbReference type="ARBA" id="ARBA00023002"/>
    </source>
</evidence>
<protein>
    <recommendedName>
        <fullName evidence="4 12">Anaerobic ribonucleoside-triphosphate reductase-activating protein</fullName>
        <ecNumber evidence="12">1.97.1.-</ecNumber>
    </recommendedName>
</protein>
<reference evidence="14 15" key="1">
    <citation type="submission" date="2021-06" db="EMBL/GenBank/DDBJ databases">
        <authorList>
            <person name="Sun Q."/>
            <person name="Li D."/>
        </authorList>
    </citation>
    <scope>NUCLEOTIDE SEQUENCE [LARGE SCALE GENOMIC DNA]</scope>
    <source>
        <strain evidence="14 15">MSJ-5</strain>
    </source>
</reference>
<evidence type="ECO:0000256" key="11">
    <source>
        <dbReference type="ARBA" id="ARBA00047365"/>
    </source>
</evidence>
<dbReference type="SFLD" id="SFLDG01066">
    <property type="entry name" value="organic_radical-activating_enz"/>
    <property type="match status" value="1"/>
</dbReference>
<dbReference type="PIRSF" id="PIRSF000368">
    <property type="entry name" value="NrdG"/>
    <property type="match status" value="1"/>
</dbReference>
<dbReference type="Proteomes" id="UP000779508">
    <property type="component" value="Unassembled WGS sequence"/>
</dbReference>
<feature type="domain" description="Radical SAM core" evidence="13">
    <location>
        <begin position="16"/>
        <end position="172"/>
    </location>
</feature>
<keyword evidence="5" id="KW-0004">4Fe-4S</keyword>
<evidence type="ECO:0000256" key="5">
    <source>
        <dbReference type="ARBA" id="ARBA00022485"/>
    </source>
</evidence>
<evidence type="ECO:0000256" key="7">
    <source>
        <dbReference type="ARBA" id="ARBA00022723"/>
    </source>
</evidence>
<evidence type="ECO:0000313" key="15">
    <source>
        <dbReference type="Proteomes" id="UP000779508"/>
    </source>
</evidence>
<sequence>MYNFLRISGIINESIVDGPGIRLVVFAQGCKHNCLECHNPETHSLEGGYLISIDEIVERVRKNPLLQGVTFSGGDPFEQAHIFGILAKLVKEMGLDVVTYTGYLYEKILDEIEHKKDWDMLLKHSDIIVDGKYDKTKKKSDLKFIGSANQRIIDVKKTFETNKIVEVKFRAI</sequence>
<dbReference type="EC" id="1.97.1.-" evidence="12"/>
<evidence type="ECO:0000256" key="12">
    <source>
        <dbReference type="PIRNR" id="PIRNR000368"/>
    </source>
</evidence>
<dbReference type="InterPro" id="IPR007197">
    <property type="entry name" value="rSAM"/>
</dbReference>
<keyword evidence="8 12" id="KW-0560">Oxidoreductase</keyword>
<comment type="catalytic activity">
    <reaction evidence="11">
        <text>glycyl-[protein] + reduced [flavodoxin] + S-adenosyl-L-methionine = glycin-2-yl radical-[protein] + semiquinone [flavodoxin] + 5'-deoxyadenosine + L-methionine + H(+)</text>
        <dbReference type="Rhea" id="RHEA:61976"/>
        <dbReference type="Rhea" id="RHEA-COMP:10622"/>
        <dbReference type="Rhea" id="RHEA-COMP:14480"/>
        <dbReference type="Rhea" id="RHEA-COMP:15993"/>
        <dbReference type="Rhea" id="RHEA-COMP:15994"/>
        <dbReference type="ChEBI" id="CHEBI:15378"/>
        <dbReference type="ChEBI" id="CHEBI:17319"/>
        <dbReference type="ChEBI" id="CHEBI:29947"/>
        <dbReference type="ChEBI" id="CHEBI:32722"/>
        <dbReference type="ChEBI" id="CHEBI:57618"/>
        <dbReference type="ChEBI" id="CHEBI:57844"/>
        <dbReference type="ChEBI" id="CHEBI:59789"/>
        <dbReference type="ChEBI" id="CHEBI:140311"/>
    </reaction>
</comment>
<keyword evidence="15" id="KW-1185">Reference proteome</keyword>
<accession>A0ABS6FZ06</accession>
<evidence type="ECO:0000313" key="14">
    <source>
        <dbReference type="EMBL" id="MBU5675184.1"/>
    </source>
</evidence>
<dbReference type="PANTHER" id="PTHR30352:SF2">
    <property type="entry name" value="ANAEROBIC RIBONUCLEOSIDE-TRIPHOSPHATE REDUCTASE-ACTIVATING PROTEIN"/>
    <property type="match status" value="1"/>
</dbReference>
<keyword evidence="6" id="KW-0949">S-adenosyl-L-methionine</keyword>
<dbReference type="InterPro" id="IPR012837">
    <property type="entry name" value="NrdG"/>
</dbReference>
<evidence type="ECO:0000259" key="13">
    <source>
        <dbReference type="PROSITE" id="PS51918"/>
    </source>
</evidence>
<dbReference type="RefSeq" id="WP_216414683.1">
    <property type="nucleotide sequence ID" value="NZ_JAHLQK010000001.1"/>
</dbReference>
<organism evidence="14 15">
    <name type="scientific">Alkaliphilus flagellatus</name>
    <dbReference type="NCBI Taxonomy" id="2841507"/>
    <lineage>
        <taxon>Bacteria</taxon>
        <taxon>Bacillati</taxon>
        <taxon>Bacillota</taxon>
        <taxon>Clostridia</taxon>
        <taxon>Peptostreptococcales</taxon>
        <taxon>Natronincolaceae</taxon>
        <taxon>Alkaliphilus</taxon>
    </lineage>
</organism>
<name>A0ABS6FZ06_9FIRM</name>
<gene>
    <name evidence="14" type="primary">nrdG</name>
    <name evidence="14" type="ORF">KQI88_01975</name>
</gene>
<proteinExistence type="inferred from homology"/>
<keyword evidence="10" id="KW-0411">Iron-sulfur</keyword>
<dbReference type="NCBIfam" id="TIGR02491">
    <property type="entry name" value="NrdG"/>
    <property type="match status" value="1"/>
</dbReference>
<dbReference type="InterPro" id="IPR001989">
    <property type="entry name" value="Radical_activat_CS"/>
</dbReference>
<dbReference type="PROSITE" id="PS51918">
    <property type="entry name" value="RADICAL_SAM"/>
    <property type="match status" value="1"/>
</dbReference>
<dbReference type="CDD" id="cd01335">
    <property type="entry name" value="Radical_SAM"/>
    <property type="match status" value="1"/>
</dbReference>
<evidence type="ECO:0000256" key="4">
    <source>
        <dbReference type="ARBA" id="ARBA00014281"/>
    </source>
</evidence>
<dbReference type="InterPro" id="IPR034457">
    <property type="entry name" value="Organic_radical-activating"/>
</dbReference>
<dbReference type="SFLD" id="SFLDF00299">
    <property type="entry name" value="anaerobic_ribonucleoside-triph"/>
    <property type="match status" value="1"/>
</dbReference>
<keyword evidence="7" id="KW-0479">Metal-binding</keyword>
<evidence type="ECO:0000256" key="10">
    <source>
        <dbReference type="ARBA" id="ARBA00023014"/>
    </source>
</evidence>
<comment type="similarity">
    <text evidence="3 12">Belongs to the organic radical-activating enzymes family.</text>
</comment>
<dbReference type="Pfam" id="PF13353">
    <property type="entry name" value="Fer4_12"/>
    <property type="match status" value="1"/>
</dbReference>
<comment type="function">
    <text evidence="2 12">Activation of anaerobic ribonucleoside-triphosphate reductase under anaerobic conditions by generation of an organic free radical, using S-adenosylmethionine and reduced flavodoxin as cosubstrates to produce 5'-deoxy-adenosine.</text>
</comment>
<dbReference type="PANTHER" id="PTHR30352">
    <property type="entry name" value="PYRUVATE FORMATE-LYASE-ACTIVATING ENZYME"/>
    <property type="match status" value="1"/>
</dbReference>